<gene>
    <name evidence="1" type="ORF">TGAM01_v209068</name>
</gene>
<name>A0A2P4ZCI0_9HYPO</name>
<comment type="caution">
    <text evidence="1">The sequence shown here is derived from an EMBL/GenBank/DDBJ whole genome shotgun (WGS) entry which is preliminary data.</text>
</comment>
<sequence length="190" mass="21439">MPSVILKQLFQVNNTQAQIASLALHQGQQHHQPMDIFSPIRPAIAPGTMDSIYHLIYMFYTIETNVLLLLGLSPATAFRMFPPLEQFPAGSGANFVIFMQCSSLFALLLRLLVELFAELFPAQHLDDINAGLLTVIFRHAAGNNSVLKSLFRFIRMWLFMASIHVMCFQCYQEPDILLFMAKGHALVDLL</sequence>
<dbReference type="RefSeq" id="XP_018664796.1">
    <property type="nucleotide sequence ID" value="XM_018801971.1"/>
</dbReference>
<accession>A0A2P4ZCI0</accession>
<proteinExistence type="predicted"/>
<dbReference type="Proteomes" id="UP000054821">
    <property type="component" value="Unassembled WGS sequence"/>
</dbReference>
<keyword evidence="2" id="KW-1185">Reference proteome</keyword>
<dbReference type="AlphaFoldDB" id="A0A2P4ZCI0"/>
<evidence type="ECO:0000313" key="2">
    <source>
        <dbReference type="Proteomes" id="UP000054821"/>
    </source>
</evidence>
<protein>
    <submittedName>
        <fullName evidence="1">Uncharacterized protein</fullName>
    </submittedName>
</protein>
<organism evidence="1 2">
    <name type="scientific">Trichoderma gamsii</name>
    <dbReference type="NCBI Taxonomy" id="398673"/>
    <lineage>
        <taxon>Eukaryota</taxon>
        <taxon>Fungi</taxon>
        <taxon>Dikarya</taxon>
        <taxon>Ascomycota</taxon>
        <taxon>Pezizomycotina</taxon>
        <taxon>Sordariomycetes</taxon>
        <taxon>Hypocreomycetidae</taxon>
        <taxon>Hypocreales</taxon>
        <taxon>Hypocreaceae</taxon>
        <taxon>Trichoderma</taxon>
    </lineage>
</organism>
<dbReference type="GeneID" id="29982054"/>
<dbReference type="EMBL" id="JPDN02000042">
    <property type="protein sequence ID" value="PON21998.1"/>
    <property type="molecule type" value="Genomic_DNA"/>
</dbReference>
<evidence type="ECO:0000313" key="1">
    <source>
        <dbReference type="EMBL" id="PON21998.1"/>
    </source>
</evidence>
<reference evidence="1 2" key="1">
    <citation type="journal article" date="2016" name="Genome Announc.">
        <title>Draft Whole-Genome Sequence of Trichoderma gamsii T6085, a Promising Biocontrol Agent of Fusarium Head Blight on Wheat.</title>
        <authorList>
            <person name="Baroncelli R."/>
            <person name="Zapparata A."/>
            <person name="Piaggeschi G."/>
            <person name="Sarrocco S."/>
            <person name="Vannacci G."/>
        </authorList>
    </citation>
    <scope>NUCLEOTIDE SEQUENCE [LARGE SCALE GENOMIC DNA]</scope>
    <source>
        <strain evidence="1 2">T6085</strain>
    </source>
</reference>